<organism evidence="2 3">
    <name type="scientific">Ensete ventricosum</name>
    <name type="common">Abyssinian banana</name>
    <name type="synonym">Musa ensete</name>
    <dbReference type="NCBI Taxonomy" id="4639"/>
    <lineage>
        <taxon>Eukaryota</taxon>
        <taxon>Viridiplantae</taxon>
        <taxon>Streptophyta</taxon>
        <taxon>Embryophyta</taxon>
        <taxon>Tracheophyta</taxon>
        <taxon>Spermatophyta</taxon>
        <taxon>Magnoliopsida</taxon>
        <taxon>Liliopsida</taxon>
        <taxon>Zingiberales</taxon>
        <taxon>Musaceae</taxon>
        <taxon>Ensete</taxon>
    </lineage>
</organism>
<accession>A0AAV8RLC9</accession>
<comment type="caution">
    <text evidence="2">The sequence shown here is derived from an EMBL/GenBank/DDBJ whole genome shotgun (WGS) entry which is preliminary data.</text>
</comment>
<sequence length="182" mass="20740">MASSFETLHEWQHRMSERVYSLLRVLTPANEHGDADSHDVQLPPLLPHHPSPLLQPLHPPPVHAELSEEDDEQKQQHDGDIYRRKERRGIERGNFRHHLSMICYLHSAVAQVGDHLQILLRVAVQRLVYAMGVRCDCGPEHEGPFASPASSHVHVLPFSHLRRSFSLPHEAKPVVAVTEEDE</sequence>
<evidence type="ECO:0000313" key="3">
    <source>
        <dbReference type="Proteomes" id="UP001222027"/>
    </source>
</evidence>
<reference evidence="2 3" key="1">
    <citation type="submission" date="2022-12" db="EMBL/GenBank/DDBJ databases">
        <title>Chromosome-scale assembly of the Ensete ventricosum genome.</title>
        <authorList>
            <person name="Dussert Y."/>
            <person name="Stocks J."/>
            <person name="Wendawek A."/>
            <person name="Woldeyes F."/>
            <person name="Nichols R.A."/>
            <person name="Borrell J.S."/>
        </authorList>
    </citation>
    <scope>NUCLEOTIDE SEQUENCE [LARGE SCALE GENOMIC DNA]</scope>
    <source>
        <strain evidence="3">cv. Maze</strain>
        <tissue evidence="2">Seeds</tissue>
    </source>
</reference>
<feature type="region of interest" description="Disordered" evidence="1">
    <location>
        <begin position="31"/>
        <end position="86"/>
    </location>
</feature>
<evidence type="ECO:0000313" key="2">
    <source>
        <dbReference type="EMBL" id="KAJ8503903.1"/>
    </source>
</evidence>
<dbReference type="Proteomes" id="UP001222027">
    <property type="component" value="Unassembled WGS sequence"/>
</dbReference>
<feature type="compositionally biased region" description="Basic and acidic residues" evidence="1">
    <location>
        <begin position="73"/>
        <end position="86"/>
    </location>
</feature>
<dbReference type="AlphaFoldDB" id="A0AAV8RLC9"/>
<evidence type="ECO:0000256" key="1">
    <source>
        <dbReference type="SAM" id="MobiDB-lite"/>
    </source>
</evidence>
<proteinExistence type="predicted"/>
<gene>
    <name evidence="2" type="ORF">OPV22_004789</name>
</gene>
<name>A0AAV8RLC9_ENSVE</name>
<keyword evidence="3" id="KW-1185">Reference proteome</keyword>
<protein>
    <submittedName>
        <fullName evidence="2">Uncharacterized protein</fullName>
    </submittedName>
</protein>
<dbReference type="EMBL" id="JAQQAF010000002">
    <property type="protein sequence ID" value="KAJ8503903.1"/>
    <property type="molecule type" value="Genomic_DNA"/>
</dbReference>